<comment type="caution">
    <text evidence="2">The sequence shown here is derived from an EMBL/GenBank/DDBJ whole genome shotgun (WGS) entry which is preliminary data.</text>
</comment>
<gene>
    <name evidence="2" type="ORF">WMY93_030567</name>
</gene>
<evidence type="ECO:0000259" key="1">
    <source>
        <dbReference type="PROSITE" id="PS51934"/>
    </source>
</evidence>
<sequence>MVVCVFWWLSRLWTSRQVTSSIISTELKMKGSLLLVLVHVSLVLSGGKIFKPDQKIQYKFGDIISSTMTRLCGKSGTVIKKHYVVYVGDEPIAGKKAGQDIFHRWDEGPDGCKFGELSKGKDLQKAEEYSQETPDTTKDKIIARILDKKRDCGNYDILENNCETLATYVRFGKSMIQQKGTLAEYALKYCPGGVLRTCNSYKEMVNDNKQYLNAWKQCRDQNNNG</sequence>
<accession>A0AAW0MHP4</accession>
<dbReference type="EMBL" id="JBBPFD010000674">
    <property type="protein sequence ID" value="KAK7877753.1"/>
    <property type="molecule type" value="Genomic_DNA"/>
</dbReference>
<name>A0AAW0MHP4_9GOBI</name>
<dbReference type="Pfam" id="PF04970">
    <property type="entry name" value="LRAT"/>
    <property type="match status" value="1"/>
</dbReference>
<dbReference type="Gene3D" id="3.90.1720.10">
    <property type="entry name" value="endopeptidase domain like (from Nostoc punctiforme)"/>
    <property type="match status" value="1"/>
</dbReference>
<dbReference type="PROSITE" id="PS51934">
    <property type="entry name" value="LRAT"/>
    <property type="match status" value="1"/>
</dbReference>
<dbReference type="AlphaFoldDB" id="A0AAW0MHP4"/>
<keyword evidence="3" id="KW-1185">Reference proteome</keyword>
<feature type="domain" description="LRAT" evidence="1">
    <location>
        <begin position="72"/>
        <end position="178"/>
    </location>
</feature>
<reference evidence="3" key="1">
    <citation type="submission" date="2024-04" db="EMBL/GenBank/DDBJ databases">
        <title>Salinicola lusitanus LLJ914,a marine bacterium isolated from the Okinawa Trough.</title>
        <authorList>
            <person name="Li J."/>
        </authorList>
    </citation>
    <scope>NUCLEOTIDE SEQUENCE [LARGE SCALE GENOMIC DNA]</scope>
</reference>
<evidence type="ECO:0000313" key="3">
    <source>
        <dbReference type="Proteomes" id="UP001460270"/>
    </source>
</evidence>
<evidence type="ECO:0000313" key="2">
    <source>
        <dbReference type="EMBL" id="KAK7877753.1"/>
    </source>
</evidence>
<protein>
    <recommendedName>
        <fullName evidence="1">LRAT domain-containing protein</fullName>
    </recommendedName>
</protein>
<proteinExistence type="predicted"/>
<dbReference type="InterPro" id="IPR007053">
    <property type="entry name" value="LRAT_dom"/>
</dbReference>
<dbReference type="Proteomes" id="UP001460270">
    <property type="component" value="Unassembled WGS sequence"/>
</dbReference>
<organism evidence="2 3">
    <name type="scientific">Mugilogobius chulae</name>
    <name type="common">yellowstripe goby</name>
    <dbReference type="NCBI Taxonomy" id="88201"/>
    <lineage>
        <taxon>Eukaryota</taxon>
        <taxon>Metazoa</taxon>
        <taxon>Chordata</taxon>
        <taxon>Craniata</taxon>
        <taxon>Vertebrata</taxon>
        <taxon>Euteleostomi</taxon>
        <taxon>Actinopterygii</taxon>
        <taxon>Neopterygii</taxon>
        <taxon>Teleostei</taxon>
        <taxon>Neoteleostei</taxon>
        <taxon>Acanthomorphata</taxon>
        <taxon>Gobiaria</taxon>
        <taxon>Gobiiformes</taxon>
        <taxon>Gobioidei</taxon>
        <taxon>Gobiidae</taxon>
        <taxon>Gobionellinae</taxon>
        <taxon>Mugilogobius</taxon>
    </lineage>
</organism>